<dbReference type="RefSeq" id="WP_013635046.1">
    <property type="nucleotide sequence ID" value="NC_015178.1"/>
</dbReference>
<reference evidence="1 2" key="1">
    <citation type="submission" date="2010-12" db="EMBL/GenBank/DDBJ databases">
        <title>Whole genome sequence of Acidiphilium multivorum AIU301.</title>
        <authorList>
            <person name="Narita-Yamada S."/>
            <person name="Nakamura S."/>
            <person name="Ito N."/>
            <person name="Takarada H."/>
            <person name="Katano Y."/>
            <person name="Nakazawa H."/>
            <person name="Hosoyama A."/>
            <person name="Yamada R."/>
            <person name="Fujita N."/>
        </authorList>
    </citation>
    <scope>NUCLEOTIDE SEQUENCE [LARGE SCALE GENOMIC DNA]</scope>
    <source>
        <strain evidence="2">DSM 11245 / JCM 8867 / AIU301</strain>
        <plasmid evidence="1 2">pACMV1</plasmid>
    </source>
</reference>
<protein>
    <submittedName>
        <fullName evidence="1">Uncharacterized protein</fullName>
    </submittedName>
</protein>
<evidence type="ECO:0000313" key="2">
    <source>
        <dbReference type="Proteomes" id="UP000007100"/>
    </source>
</evidence>
<keyword evidence="1" id="KW-0614">Plasmid</keyword>
<dbReference type="Proteomes" id="UP000007100">
    <property type="component" value="Plasmid pACMV1"/>
</dbReference>
<dbReference type="OrthoDB" id="9153483at2"/>
<dbReference type="KEGG" id="amv:ACMV_P1_02390"/>
<evidence type="ECO:0000313" key="1">
    <source>
        <dbReference type="EMBL" id="BAJ83035.1"/>
    </source>
</evidence>
<geneLocation type="plasmid" evidence="1 2">
    <name>pACMV1</name>
</geneLocation>
<dbReference type="EMBL" id="AP012036">
    <property type="protein sequence ID" value="BAJ83035.1"/>
    <property type="molecule type" value="Genomic_DNA"/>
</dbReference>
<gene>
    <name evidence="1" type="ordered locus">ACMV_P1_02390</name>
</gene>
<sequence length="102" mass="11423">MSVVRISLARFDASQYDTIRQMLDEAQATLAPAIRALKGNLAFYAGIDRENCAMHNVSVWETLDDAKQMDTLQVMLDLGPPFVAAGVRFERPITNHETLWAL</sequence>
<name>F0J7G8_ACIMA</name>
<proteinExistence type="predicted"/>
<dbReference type="AlphaFoldDB" id="F0J7G8"/>
<accession>F0J7G8</accession>
<organism evidence="1 2">
    <name type="scientific">Acidiphilium multivorum (strain DSM 11245 / JCM 8867 / NBRC 100883 / AIU 301)</name>
    <dbReference type="NCBI Taxonomy" id="926570"/>
    <lineage>
        <taxon>Bacteria</taxon>
        <taxon>Pseudomonadati</taxon>
        <taxon>Pseudomonadota</taxon>
        <taxon>Alphaproteobacteria</taxon>
        <taxon>Acetobacterales</taxon>
        <taxon>Acidocellaceae</taxon>
        <taxon>Acidiphilium</taxon>
    </lineage>
</organism>
<dbReference type="HOGENOM" id="CLU_2271298_0_0_5"/>
<keyword evidence="2" id="KW-1185">Reference proteome</keyword>